<comment type="subunit">
    <text evidence="1">Homodimer.</text>
</comment>
<dbReference type="PANTHER" id="PTHR43210">
    <property type="entry name" value="DETHIOBIOTIN SYNTHETASE"/>
    <property type="match status" value="1"/>
</dbReference>
<dbReference type="EC" id="6.3.3.3" evidence="1"/>
<feature type="binding site" evidence="1">
    <location>
        <begin position="117"/>
        <end position="120"/>
    </location>
    <ligand>
        <name>ATP</name>
        <dbReference type="ChEBI" id="CHEBI:30616"/>
    </ligand>
</feature>
<reference evidence="2 3" key="1">
    <citation type="submission" date="2020-02" db="EMBL/GenBank/DDBJ databases">
        <title>Genome sequence of the type strain DSM 27180 of Arthrobacter silviterrae.</title>
        <authorList>
            <person name="Gao J."/>
            <person name="Sun J."/>
        </authorList>
    </citation>
    <scope>NUCLEOTIDE SEQUENCE [LARGE SCALE GENOMIC DNA]</scope>
    <source>
        <strain evidence="2 3">DSM 27180</strain>
    </source>
</reference>
<feature type="binding site" evidence="1">
    <location>
        <position position="58"/>
    </location>
    <ligand>
        <name>ATP</name>
        <dbReference type="ChEBI" id="CHEBI:30616"/>
    </ligand>
</feature>
<protein>
    <recommendedName>
        <fullName evidence="1">ATP-dependent dethiobiotin synthetase BioD</fullName>
        <ecNumber evidence="1">6.3.3.3</ecNumber>
    </recommendedName>
    <alternativeName>
        <fullName evidence="1">DTB synthetase</fullName>
        <shortName evidence="1">DTBS</shortName>
    </alternativeName>
    <alternativeName>
        <fullName evidence="1">Dethiobiotin synthase</fullName>
    </alternativeName>
</protein>
<keyword evidence="1 2" id="KW-0436">Ligase</keyword>
<feature type="active site" evidence="1">
    <location>
        <position position="45"/>
    </location>
</feature>
<feature type="binding site" evidence="1">
    <location>
        <position position="24"/>
    </location>
    <ligand>
        <name>Mg(2+)</name>
        <dbReference type="ChEBI" id="CHEBI:18420"/>
    </ligand>
</feature>
<keyword evidence="1" id="KW-0547">Nucleotide-binding</keyword>
<gene>
    <name evidence="1 2" type="primary">bioD</name>
    <name evidence="2" type="ORF">G6N77_12925</name>
</gene>
<dbReference type="PANTHER" id="PTHR43210:SF5">
    <property type="entry name" value="DETHIOBIOTIN SYNTHETASE"/>
    <property type="match status" value="1"/>
</dbReference>
<feature type="binding site" evidence="1">
    <location>
        <position position="58"/>
    </location>
    <ligand>
        <name>Mg(2+)</name>
        <dbReference type="ChEBI" id="CHEBI:18420"/>
    </ligand>
</feature>
<dbReference type="InterPro" id="IPR004472">
    <property type="entry name" value="DTB_synth_BioD"/>
</dbReference>
<evidence type="ECO:0000256" key="1">
    <source>
        <dbReference type="HAMAP-Rule" id="MF_00336"/>
    </source>
</evidence>
<dbReference type="EMBL" id="JAAKZI010000022">
    <property type="protein sequence ID" value="NGN84352.1"/>
    <property type="molecule type" value="Genomic_DNA"/>
</dbReference>
<dbReference type="CDD" id="cd03109">
    <property type="entry name" value="DTBS"/>
    <property type="match status" value="1"/>
</dbReference>
<keyword evidence="1" id="KW-0963">Cytoplasm</keyword>
<feature type="binding site" evidence="1">
    <location>
        <position position="117"/>
    </location>
    <ligand>
        <name>Mg(2+)</name>
        <dbReference type="ChEBI" id="CHEBI:18420"/>
    </ligand>
</feature>
<proteinExistence type="inferred from homology"/>
<dbReference type="SUPFAM" id="SSF52540">
    <property type="entry name" value="P-loop containing nucleoside triphosphate hydrolases"/>
    <property type="match status" value="1"/>
</dbReference>
<feature type="binding site" evidence="1">
    <location>
        <begin position="20"/>
        <end position="25"/>
    </location>
    <ligand>
        <name>ATP</name>
        <dbReference type="ChEBI" id="CHEBI:30616"/>
    </ligand>
</feature>
<keyword evidence="1" id="KW-0479">Metal-binding</keyword>
<dbReference type="GO" id="GO:0004141">
    <property type="term" value="F:dethiobiotin synthase activity"/>
    <property type="evidence" value="ECO:0007669"/>
    <property type="project" value="UniProtKB-EC"/>
</dbReference>
<dbReference type="NCBIfam" id="TIGR00347">
    <property type="entry name" value="bioD"/>
    <property type="match status" value="1"/>
</dbReference>
<comment type="similarity">
    <text evidence="1">Belongs to the dethiobiotin synthetase family.</text>
</comment>
<accession>A0ABX0DBQ0</accession>
<evidence type="ECO:0000313" key="2">
    <source>
        <dbReference type="EMBL" id="NGN84352.1"/>
    </source>
</evidence>
<dbReference type="Pfam" id="PF13500">
    <property type="entry name" value="AAA_26"/>
    <property type="match status" value="1"/>
</dbReference>
<dbReference type="Gene3D" id="3.40.50.300">
    <property type="entry name" value="P-loop containing nucleotide triphosphate hydrolases"/>
    <property type="match status" value="1"/>
</dbReference>
<dbReference type="PIRSF" id="PIRSF006755">
    <property type="entry name" value="DTB_synth"/>
    <property type="match status" value="1"/>
</dbReference>
<comment type="caution">
    <text evidence="1">Lacks conserved residue(s) required for the propagation of feature annotation.</text>
</comment>
<keyword evidence="1" id="KW-0460">Magnesium</keyword>
<comment type="cofactor">
    <cofactor evidence="1">
        <name>Mg(2+)</name>
        <dbReference type="ChEBI" id="CHEBI:18420"/>
    </cofactor>
</comment>
<comment type="caution">
    <text evidence="2">The sequence shown here is derived from an EMBL/GenBank/DDBJ whole genome shotgun (WGS) entry which is preliminary data.</text>
</comment>
<feature type="binding site" evidence="1">
    <location>
        <position position="49"/>
    </location>
    <ligand>
        <name>substrate</name>
    </ligand>
</feature>
<keyword evidence="1" id="KW-0067">ATP-binding</keyword>
<sequence length="240" mass="24290">MIRLPLHFSAVTVVTGTDTDVGKTVTTAALASALLADGHSVAVYKPVQTGVAGNEAGDAAEVKRLSGAATAEEGIRLARPMAPVPAAALEGRILPTLADHAAAVRRLAATHRHVLVEGSGGLLVELDGDGHTVADLAAALGGGVVVVCRSGLGTLNHTMLTLEALTHRGLTAAGLVVGSLPDQPSMVERSNLDFLEALPIPLLACLPAGAAALEPAEFRRLAARGSCAEVFHHSAGLDPV</sequence>
<dbReference type="InterPro" id="IPR027417">
    <property type="entry name" value="P-loop_NTPase"/>
</dbReference>
<dbReference type="RefSeq" id="WP_165182575.1">
    <property type="nucleotide sequence ID" value="NZ_JAAKZI010000022.1"/>
</dbReference>
<evidence type="ECO:0000313" key="3">
    <source>
        <dbReference type="Proteomes" id="UP000479226"/>
    </source>
</evidence>
<comment type="function">
    <text evidence="1">Catalyzes a mechanistically unusual reaction, the ATP-dependent insertion of CO2 between the N7 and N8 nitrogen atoms of 7,8-diaminopelargonic acid (DAPA, also called 7,8-diammoniononanoate) to form a ureido ring.</text>
</comment>
<comment type="catalytic activity">
    <reaction evidence="1">
        <text>(7R,8S)-7,8-diammoniononanoate + CO2 + ATP = (4R,5S)-dethiobiotin + ADP + phosphate + 3 H(+)</text>
        <dbReference type="Rhea" id="RHEA:15805"/>
        <dbReference type="ChEBI" id="CHEBI:15378"/>
        <dbReference type="ChEBI" id="CHEBI:16526"/>
        <dbReference type="ChEBI" id="CHEBI:30616"/>
        <dbReference type="ChEBI" id="CHEBI:43474"/>
        <dbReference type="ChEBI" id="CHEBI:149469"/>
        <dbReference type="ChEBI" id="CHEBI:149473"/>
        <dbReference type="ChEBI" id="CHEBI:456216"/>
        <dbReference type="EC" id="6.3.3.3"/>
    </reaction>
</comment>
<comment type="pathway">
    <text evidence="1">Cofactor biosynthesis; biotin biosynthesis; biotin from 7,8-diaminononanoate: step 1/2.</text>
</comment>
<dbReference type="Proteomes" id="UP000479226">
    <property type="component" value="Unassembled WGS sequence"/>
</dbReference>
<comment type="subcellular location">
    <subcellularLocation>
        <location evidence="1">Cytoplasm</location>
    </subcellularLocation>
</comment>
<organism evidence="2 3">
    <name type="scientific">Arthrobacter silviterrae</name>
    <dbReference type="NCBI Taxonomy" id="2026658"/>
    <lineage>
        <taxon>Bacteria</taxon>
        <taxon>Bacillati</taxon>
        <taxon>Actinomycetota</taxon>
        <taxon>Actinomycetes</taxon>
        <taxon>Micrococcales</taxon>
        <taxon>Micrococcaceae</taxon>
        <taxon>Arthrobacter</taxon>
    </lineage>
</organism>
<keyword evidence="3" id="KW-1185">Reference proteome</keyword>
<dbReference type="HAMAP" id="MF_00336">
    <property type="entry name" value="BioD"/>
    <property type="match status" value="1"/>
</dbReference>
<name>A0ABX0DBQ0_9MICC</name>
<feature type="binding site" evidence="1">
    <location>
        <begin position="178"/>
        <end position="179"/>
    </location>
    <ligand>
        <name>ATP</name>
        <dbReference type="ChEBI" id="CHEBI:30616"/>
    </ligand>
</feature>
<keyword evidence="1" id="KW-0093">Biotin biosynthesis</keyword>